<evidence type="ECO:0000256" key="1">
    <source>
        <dbReference type="ARBA" id="ARBA00001911"/>
    </source>
</evidence>
<dbReference type="Pfam" id="PF24621">
    <property type="entry name" value="DHQS_C"/>
    <property type="match status" value="1"/>
</dbReference>
<dbReference type="Gene3D" id="1.20.1090.10">
    <property type="entry name" value="Dehydroquinate synthase-like - alpha domain"/>
    <property type="match status" value="1"/>
</dbReference>
<dbReference type="Gene3D" id="3.40.50.1970">
    <property type="match status" value="1"/>
</dbReference>
<evidence type="ECO:0000313" key="9">
    <source>
        <dbReference type="Proteomes" id="UP001226762"/>
    </source>
</evidence>
<feature type="domain" description="3-dehydroquinate synthase N-terminal" evidence="6">
    <location>
        <begin position="94"/>
        <end position="205"/>
    </location>
</feature>
<keyword evidence="5 8" id="KW-0456">Lyase</keyword>
<comment type="caution">
    <text evidence="8">The sequence shown here is derived from an EMBL/GenBank/DDBJ whole genome shotgun (WGS) entry which is preliminary data.</text>
</comment>
<dbReference type="PANTHER" id="PTHR43622">
    <property type="entry name" value="3-DEHYDROQUINATE SYNTHASE"/>
    <property type="match status" value="1"/>
</dbReference>
<dbReference type="InterPro" id="IPR050071">
    <property type="entry name" value="Dehydroquinate_synthase"/>
</dbReference>
<evidence type="ECO:0000259" key="7">
    <source>
        <dbReference type="Pfam" id="PF24621"/>
    </source>
</evidence>
<gene>
    <name evidence="8" type="ORF">NO357_13080</name>
</gene>
<dbReference type="CDD" id="cd08198">
    <property type="entry name" value="DHQS-like"/>
    <property type="match status" value="1"/>
</dbReference>
<name>A0AAE3WDB0_9RHOB</name>
<dbReference type="GO" id="GO:0003856">
    <property type="term" value="F:3-dehydroquinate synthase activity"/>
    <property type="evidence" value="ECO:0007669"/>
    <property type="project" value="UniProtKB-EC"/>
</dbReference>
<sequence length="399" mass="44645">MRLKTIDTAAPDQMNKVHWQRFSVPYEYPVAFLRDVFDPGNSLFYQMVAREERDKNHRCFFVVDEGLAGPELDARIRRYFDVHQGKLTLIDQPMTVPGGEIVKKDLAHVERVQSAIHTHAIDRHSYVIAIGGGAVLDAVGLAAATSHRGLRHIRLPTTVLSQNDSGVGVKNAVNFKGVKNYVGTFAPPWAVLNDFDFLDRLPVRERIAGVSEAVKVALIRDPEFYDWLEKNVDDLATFAPQAEEYMVRRSAELHMHQIAHGGDPFEMGSARPLDFGHWSAHKLEAMTNHHVRHGEAVAIGIALDARYSVLAGLLPEGDDERIVVLLENLGLRIWHPALESRDADGRLSILTGLQEFQEHLGGELTITLLKGLGHGHEVHEMDGDLVRQAMDWLKARNPT</sequence>
<dbReference type="AlphaFoldDB" id="A0AAE3WDB0"/>
<evidence type="ECO:0000256" key="3">
    <source>
        <dbReference type="ARBA" id="ARBA00023027"/>
    </source>
</evidence>
<dbReference type="PANTHER" id="PTHR43622:SF7">
    <property type="entry name" value="3-DEHYDROQUINATE SYNTHASE, CHLOROPLASTIC"/>
    <property type="match status" value="1"/>
</dbReference>
<dbReference type="Proteomes" id="UP001226762">
    <property type="component" value="Unassembled WGS sequence"/>
</dbReference>
<dbReference type="SUPFAM" id="SSF56796">
    <property type="entry name" value="Dehydroquinate synthase-like"/>
    <property type="match status" value="1"/>
</dbReference>
<keyword evidence="2" id="KW-0028">Amino-acid biosynthesis</keyword>
<comment type="cofactor">
    <cofactor evidence="1">
        <name>NAD(+)</name>
        <dbReference type="ChEBI" id="CHEBI:57540"/>
    </cofactor>
</comment>
<keyword evidence="9" id="KW-1185">Reference proteome</keyword>
<evidence type="ECO:0000256" key="5">
    <source>
        <dbReference type="ARBA" id="ARBA00023239"/>
    </source>
</evidence>
<accession>A0AAE3WDB0</accession>
<keyword evidence="4" id="KW-0057">Aromatic amino acid biosynthesis</keyword>
<evidence type="ECO:0000256" key="4">
    <source>
        <dbReference type="ARBA" id="ARBA00023141"/>
    </source>
</evidence>
<dbReference type="Pfam" id="PF01761">
    <property type="entry name" value="DHQ_synthase"/>
    <property type="match status" value="1"/>
</dbReference>
<reference evidence="8" key="2">
    <citation type="submission" date="2023-02" db="EMBL/GenBank/DDBJ databases">
        <title>'Rhodoalgimonas zhirmunskyi' gen. nov., isolated from a red alga.</title>
        <authorList>
            <person name="Nedashkovskaya O.I."/>
            <person name="Otstavnykh N.Y."/>
            <person name="Bystritskaya E.P."/>
            <person name="Balabanova L.A."/>
            <person name="Isaeva M.P."/>
        </authorList>
    </citation>
    <scope>NUCLEOTIDE SEQUENCE</scope>
    <source>
        <strain evidence="8">KCTC 52189</strain>
    </source>
</reference>
<dbReference type="GO" id="GO:0009073">
    <property type="term" value="P:aromatic amino acid family biosynthetic process"/>
    <property type="evidence" value="ECO:0007669"/>
    <property type="project" value="UniProtKB-KW"/>
</dbReference>
<evidence type="ECO:0000256" key="2">
    <source>
        <dbReference type="ARBA" id="ARBA00022605"/>
    </source>
</evidence>
<keyword evidence="3" id="KW-0520">NAD</keyword>
<feature type="domain" description="3-dehydroquinate synthase C-terminal" evidence="7">
    <location>
        <begin position="209"/>
        <end position="339"/>
    </location>
</feature>
<evidence type="ECO:0000313" key="8">
    <source>
        <dbReference type="EMBL" id="MDQ2090836.1"/>
    </source>
</evidence>
<protein>
    <submittedName>
        <fullName evidence="8">3-dehydroquinate synthase</fullName>
        <ecNumber evidence="8">4.2.3.4</ecNumber>
    </submittedName>
</protein>
<dbReference type="GO" id="GO:0008652">
    <property type="term" value="P:amino acid biosynthetic process"/>
    <property type="evidence" value="ECO:0007669"/>
    <property type="project" value="UniProtKB-KW"/>
</dbReference>
<dbReference type="NCBIfam" id="NF004852">
    <property type="entry name" value="PRK06203.1"/>
    <property type="match status" value="1"/>
</dbReference>
<reference evidence="8" key="1">
    <citation type="submission" date="2022-07" db="EMBL/GenBank/DDBJ databases">
        <authorList>
            <person name="Otstavnykh N."/>
            <person name="Isaeva M."/>
            <person name="Bystritskaya E."/>
        </authorList>
    </citation>
    <scope>NUCLEOTIDE SEQUENCE</scope>
    <source>
        <strain evidence="8">KCTC 52189</strain>
    </source>
</reference>
<evidence type="ECO:0000259" key="6">
    <source>
        <dbReference type="Pfam" id="PF01761"/>
    </source>
</evidence>
<dbReference type="EC" id="4.2.3.4" evidence="8"/>
<dbReference type="InterPro" id="IPR056179">
    <property type="entry name" value="DHQS_C"/>
</dbReference>
<organism evidence="8 9">
    <name type="scientific">Marimonas arenosa</name>
    <dbReference type="NCBI Taxonomy" id="1795305"/>
    <lineage>
        <taxon>Bacteria</taxon>
        <taxon>Pseudomonadati</taxon>
        <taxon>Pseudomonadota</taxon>
        <taxon>Alphaproteobacteria</taxon>
        <taxon>Rhodobacterales</taxon>
        <taxon>Paracoccaceae</taxon>
        <taxon>Marimonas</taxon>
    </lineage>
</organism>
<dbReference type="InterPro" id="IPR030960">
    <property type="entry name" value="DHQS/DOIS_N"/>
</dbReference>
<dbReference type="RefSeq" id="WP_306736104.1">
    <property type="nucleotide sequence ID" value="NZ_JANHAX010000003.1"/>
</dbReference>
<proteinExistence type="predicted"/>
<dbReference type="EMBL" id="JANHAX010000003">
    <property type="protein sequence ID" value="MDQ2090836.1"/>
    <property type="molecule type" value="Genomic_DNA"/>
</dbReference>